<feature type="chain" id="PRO_5046093266" description="DUF5067 domain-containing protein" evidence="1">
    <location>
        <begin position="26"/>
        <end position="210"/>
    </location>
</feature>
<evidence type="ECO:0000256" key="1">
    <source>
        <dbReference type="SAM" id="SignalP"/>
    </source>
</evidence>
<keyword evidence="3" id="KW-1185">Reference proteome</keyword>
<dbReference type="EMBL" id="CP093362">
    <property type="protein sequence ID" value="UQS85127.1"/>
    <property type="molecule type" value="Genomic_DNA"/>
</dbReference>
<proteinExistence type="predicted"/>
<gene>
    <name evidence="2" type="ORF">MOO46_00535</name>
</gene>
<evidence type="ECO:0000313" key="2">
    <source>
        <dbReference type="EMBL" id="UQS85127.1"/>
    </source>
</evidence>
<accession>A0ABY4PHN9</accession>
<sequence>MKKIFIYIIAIFSTLTLSACSSSSASNHKNDTSAKVVQNKNDNFKISTKYGTIAVDRVLVGTQYNSKLQKDGKALSIDYRITNQSDEAMTAKDIADNSSIHVYGVNNLFKKELLTKNNVKNLVNNSSSYEYNKLSDEVDKWNDVQIQPKQSINMIYPEIYSNINKYDQNKSYILLEDKNNKTKSDKILLRDFEENAKQFNNVNEFLKDNV</sequence>
<organism evidence="2 3">
    <name type="scientific">Apilactobacillus apisilvae</name>
    <dbReference type="NCBI Taxonomy" id="2923364"/>
    <lineage>
        <taxon>Bacteria</taxon>
        <taxon>Bacillati</taxon>
        <taxon>Bacillota</taxon>
        <taxon>Bacilli</taxon>
        <taxon>Lactobacillales</taxon>
        <taxon>Lactobacillaceae</taxon>
        <taxon>Apilactobacillus</taxon>
    </lineage>
</organism>
<dbReference type="RefSeq" id="WP_249511106.1">
    <property type="nucleotide sequence ID" value="NZ_CP093362.1"/>
</dbReference>
<feature type="signal peptide" evidence="1">
    <location>
        <begin position="1"/>
        <end position="25"/>
    </location>
</feature>
<evidence type="ECO:0008006" key="4">
    <source>
        <dbReference type="Google" id="ProtNLM"/>
    </source>
</evidence>
<keyword evidence="1" id="KW-0732">Signal</keyword>
<reference evidence="2 3" key="1">
    <citation type="journal article" date="2022" name="Int. J. Syst. Evol. Microbiol.">
        <title>Apilactobacillus apisilvae sp. nov., Nicolia spurrieriana gen. nov. sp. nov., Bombilactobacillus folatiphilus sp. nov. and Bombilactobacillus thymidiniphilus sp. nov., four new lactic acid bacterial isolates from stingless bees Tetragonula carbonaria and Austroplebeia australis.</title>
        <authorList>
            <person name="Oliphant S.A."/>
            <person name="Watson-Haigh N.S."/>
            <person name="Sumby K.M."/>
            <person name="Gardner J."/>
            <person name="Groom S."/>
            <person name="Jiranek V."/>
        </authorList>
    </citation>
    <scope>NUCLEOTIDE SEQUENCE [LARGE SCALE GENOMIC DNA]</scope>
    <source>
        <strain evidence="2 3">SG5_A10</strain>
    </source>
</reference>
<evidence type="ECO:0000313" key="3">
    <source>
        <dbReference type="Proteomes" id="UP000831859"/>
    </source>
</evidence>
<protein>
    <recommendedName>
        <fullName evidence="4">DUF5067 domain-containing protein</fullName>
    </recommendedName>
</protein>
<dbReference type="Proteomes" id="UP000831859">
    <property type="component" value="Chromosome"/>
</dbReference>
<dbReference type="PROSITE" id="PS51257">
    <property type="entry name" value="PROKAR_LIPOPROTEIN"/>
    <property type="match status" value="1"/>
</dbReference>
<name>A0ABY4PHN9_9LACO</name>